<organism evidence="1 2">
    <name type="scientific">Thermoactinomyces daqus</name>
    <dbReference type="NCBI Taxonomy" id="1329516"/>
    <lineage>
        <taxon>Bacteria</taxon>
        <taxon>Bacillati</taxon>
        <taxon>Bacillota</taxon>
        <taxon>Bacilli</taxon>
        <taxon>Bacillales</taxon>
        <taxon>Thermoactinomycetaceae</taxon>
        <taxon>Thermoactinomyces</taxon>
    </lineage>
</organism>
<dbReference type="Proteomes" id="UP000530514">
    <property type="component" value="Unassembled WGS sequence"/>
</dbReference>
<name>A0A7W1XAW0_9BACL</name>
<gene>
    <name evidence="1" type="ORF">H1164_10345</name>
</gene>
<protein>
    <submittedName>
        <fullName evidence="1">Uncharacterized protein</fullName>
    </submittedName>
</protein>
<comment type="caution">
    <text evidence="1">The sequence shown here is derived from an EMBL/GenBank/DDBJ whole genome shotgun (WGS) entry which is preliminary data.</text>
</comment>
<accession>A0A7W1XAW0</accession>
<reference evidence="1 2" key="1">
    <citation type="submission" date="2020-07" db="EMBL/GenBank/DDBJ databases">
        <authorList>
            <person name="Feng H."/>
        </authorList>
    </citation>
    <scope>NUCLEOTIDE SEQUENCE [LARGE SCALE GENOMIC DNA]</scope>
    <source>
        <strain evidence="2">s-11</strain>
    </source>
</reference>
<evidence type="ECO:0000313" key="2">
    <source>
        <dbReference type="Proteomes" id="UP000530514"/>
    </source>
</evidence>
<sequence length="168" mass="19349">MNDPLPPVHLDKRYWAQLTDLPDRVQWVIEKLEQSLQIMRENQSETGQVLKTAQQLSHMLGEMDLEINSFELDEVTREVINALLDRTYVDEAYEEVLELDAMLDQLWENGFLDDSDPMAEEVATAISHLSDCFVSCGDRLKKTRASEDIHTIIEAIEIVISGFKELLR</sequence>
<dbReference type="AlphaFoldDB" id="A0A7W1XAW0"/>
<proteinExistence type="predicted"/>
<keyword evidence="2" id="KW-1185">Reference proteome</keyword>
<dbReference type="EMBL" id="JACEIP010000014">
    <property type="protein sequence ID" value="MBA4543295.1"/>
    <property type="molecule type" value="Genomic_DNA"/>
</dbReference>
<dbReference type="RefSeq" id="WP_033100023.1">
    <property type="nucleotide sequence ID" value="NZ_JACEIP010000014.1"/>
</dbReference>
<evidence type="ECO:0000313" key="1">
    <source>
        <dbReference type="EMBL" id="MBA4543295.1"/>
    </source>
</evidence>